<protein>
    <submittedName>
        <fullName evidence="1">MTH938/NDUFAF3 family protein</fullName>
    </submittedName>
</protein>
<dbReference type="PANTHER" id="PTHR15811:SF5">
    <property type="entry name" value="MTH938 DOMAIN-CONTAINING PROTEIN"/>
    <property type="match status" value="1"/>
</dbReference>
<dbReference type="Gene3D" id="3.40.1230.10">
    <property type="entry name" value="MTH938-like"/>
    <property type="match status" value="1"/>
</dbReference>
<organism evidence="1 2">
    <name type="scientific">Dehalococcoides mccartyi</name>
    <dbReference type="NCBI Taxonomy" id="61435"/>
    <lineage>
        <taxon>Bacteria</taxon>
        <taxon>Bacillati</taxon>
        <taxon>Chloroflexota</taxon>
        <taxon>Dehalococcoidia</taxon>
        <taxon>Dehalococcoidales</taxon>
        <taxon>Dehalococcoidaceae</taxon>
        <taxon>Dehalococcoides</taxon>
    </lineage>
</organism>
<dbReference type="AlphaFoldDB" id="A0AB38Z870"/>
<dbReference type="RefSeq" id="WP_324664215.1">
    <property type="nucleotide sequence ID" value="NZ_CP141531.1"/>
</dbReference>
<evidence type="ECO:0000313" key="1">
    <source>
        <dbReference type="EMBL" id="WRO06697.1"/>
    </source>
</evidence>
<reference evidence="1" key="1">
    <citation type="submission" date="2023-12" db="EMBL/GenBank/DDBJ databases">
        <title>Isolation of organohalide respiring bacteria Dehalococcoides mccartyi strain GPTCE1 in groundwater collected near a chemical plant in Suzhou, China.</title>
        <authorList>
            <person name="Liu G."/>
        </authorList>
    </citation>
    <scope>NUCLEOTIDE SEQUENCE</scope>
    <source>
        <strain evidence="1">GPTCE1</strain>
    </source>
</reference>
<sequence>MPIENFEFDSIIIDGKKYNHDILILPDGTIEKRKASTRFGIGNHVINKKEINELVKSNPEVIIVGTGTNAWAQLANDAELCAKEAMIELISLPTEKVKELFNQLIHEGKRVAALIHITC</sequence>
<dbReference type="SUPFAM" id="SSF64076">
    <property type="entry name" value="MTH938-like"/>
    <property type="match status" value="1"/>
</dbReference>
<dbReference type="PANTHER" id="PTHR15811">
    <property type="entry name" value="MTH938 DOMAIN-CONTAINING PROTEIN"/>
    <property type="match status" value="1"/>
</dbReference>
<dbReference type="Pfam" id="PF04430">
    <property type="entry name" value="DUF498"/>
    <property type="match status" value="1"/>
</dbReference>
<dbReference type="InterPro" id="IPR007523">
    <property type="entry name" value="NDUFAF3/AAMDC"/>
</dbReference>
<dbReference type="Proteomes" id="UP001327986">
    <property type="component" value="Chromosome"/>
</dbReference>
<proteinExistence type="predicted"/>
<accession>A0AB38Z870</accession>
<gene>
    <name evidence="1" type="ORF">VLL09_04725</name>
</gene>
<dbReference type="InterPro" id="IPR036748">
    <property type="entry name" value="MTH938-like_sf"/>
</dbReference>
<evidence type="ECO:0000313" key="2">
    <source>
        <dbReference type="Proteomes" id="UP001327986"/>
    </source>
</evidence>
<dbReference type="EMBL" id="CP141531">
    <property type="protein sequence ID" value="WRO06697.1"/>
    <property type="molecule type" value="Genomic_DNA"/>
</dbReference>
<name>A0AB38Z870_9CHLR</name>
<dbReference type="GO" id="GO:0005737">
    <property type="term" value="C:cytoplasm"/>
    <property type="evidence" value="ECO:0007669"/>
    <property type="project" value="TreeGrafter"/>
</dbReference>